<feature type="transmembrane region" description="Helical" evidence="6">
    <location>
        <begin position="104"/>
        <end position="122"/>
    </location>
</feature>
<feature type="transmembrane region" description="Helical" evidence="6">
    <location>
        <begin position="343"/>
        <end position="367"/>
    </location>
</feature>
<evidence type="ECO:0000256" key="6">
    <source>
        <dbReference type="SAM" id="Phobius"/>
    </source>
</evidence>
<feature type="transmembrane region" description="Helical" evidence="6">
    <location>
        <begin position="51"/>
        <end position="71"/>
    </location>
</feature>
<feature type="transmembrane region" description="Helical" evidence="6">
    <location>
        <begin position="204"/>
        <end position="221"/>
    </location>
</feature>
<keyword evidence="2 6" id="KW-0812">Transmembrane</keyword>
<evidence type="ECO:0000313" key="8">
    <source>
        <dbReference type="Proteomes" id="UP001224775"/>
    </source>
</evidence>
<dbReference type="SUPFAM" id="SSF81321">
    <property type="entry name" value="Family A G protein-coupled receptor-like"/>
    <property type="match status" value="1"/>
</dbReference>
<keyword evidence="7" id="KW-0675">Receptor</keyword>
<keyword evidence="4 6" id="KW-0472">Membrane</keyword>
<sequence>MAPFNGIPTYEQQVALAIVPKVTSALSIFGSGFITFDALLPHKVRSSYQRLLVGMSICDLSMSGGIFMSTWPMPRDVPNVFGNVGNVQTCTAQGFFEQFGVSTVMYSGSLSIYYLITIRNGRFKSQQKLQKYELWLHIIPLVFGFGTAIASLALNLFNYGLWDCWIAPYPQGCEESWRNNGSTTCLRGDNASLYQWLFDLVPKWTSILIVTVNMVLVYIFVRNQEILLERWSSRTVGSRMVNRSSQNSPGHTSFAKKRCNNVVNASPADEISPNMNQSQERITGRTTQRGSQSWRRQQQHQARRQVSFSRQIAQQSYLYVGALYITWLPVIVLRGIQLASGVTYYWLLLWVALSIPMHGFWNLLVYLRPRWLQKRREQMMKRLNAEQRDSDAGEPLNGNGGGAPAGEVVARVATYIKELSAAAASALIEGDLPEALETNSNLNEVLEVEEEEDEESGKSNGGTATKAATKATDEALSTAKAATEIAATQTNDALSLIDAGNALEYAATTTAQAVDEAFDSTTEALGITGEAVGDAMTTTMSVLGRW</sequence>
<dbReference type="GO" id="GO:0007189">
    <property type="term" value="P:adenylate cyclase-activating G protein-coupled receptor signaling pathway"/>
    <property type="evidence" value="ECO:0007669"/>
    <property type="project" value="TreeGrafter"/>
</dbReference>
<evidence type="ECO:0000313" key="7">
    <source>
        <dbReference type="EMBL" id="KAK1741109.1"/>
    </source>
</evidence>
<dbReference type="EMBL" id="JATAAI010000014">
    <property type="protein sequence ID" value="KAK1741109.1"/>
    <property type="molecule type" value="Genomic_DNA"/>
</dbReference>
<feature type="compositionally biased region" description="Low complexity" evidence="5">
    <location>
        <begin position="285"/>
        <end position="296"/>
    </location>
</feature>
<dbReference type="AlphaFoldDB" id="A0AAD8Y8S4"/>
<dbReference type="PANTHER" id="PTHR23112:SF0">
    <property type="entry name" value="TRANSMEMBRANE PROTEIN 116"/>
    <property type="match status" value="1"/>
</dbReference>
<feature type="compositionally biased region" description="Acidic residues" evidence="5">
    <location>
        <begin position="446"/>
        <end position="455"/>
    </location>
</feature>
<comment type="subcellular location">
    <subcellularLocation>
        <location evidence="1">Membrane</location>
        <topology evidence="1">Multi-pass membrane protein</topology>
    </subcellularLocation>
</comment>
<comment type="caution">
    <text evidence="7">The sequence shown here is derived from an EMBL/GenBank/DDBJ whole genome shotgun (WGS) entry which is preliminary data.</text>
</comment>
<evidence type="ECO:0000256" key="5">
    <source>
        <dbReference type="SAM" id="MobiDB-lite"/>
    </source>
</evidence>
<organism evidence="7 8">
    <name type="scientific">Skeletonema marinoi</name>
    <dbReference type="NCBI Taxonomy" id="267567"/>
    <lineage>
        <taxon>Eukaryota</taxon>
        <taxon>Sar</taxon>
        <taxon>Stramenopiles</taxon>
        <taxon>Ochrophyta</taxon>
        <taxon>Bacillariophyta</taxon>
        <taxon>Coscinodiscophyceae</taxon>
        <taxon>Thalassiosirophycidae</taxon>
        <taxon>Thalassiosirales</taxon>
        <taxon>Skeletonemataceae</taxon>
        <taxon>Skeletonema</taxon>
        <taxon>Skeletonema marinoi-dohrnii complex</taxon>
    </lineage>
</organism>
<keyword evidence="8" id="KW-1185">Reference proteome</keyword>
<keyword evidence="3 6" id="KW-1133">Transmembrane helix</keyword>
<accession>A0AAD8Y8S4</accession>
<dbReference type="PANTHER" id="PTHR23112">
    <property type="entry name" value="G PROTEIN-COUPLED RECEPTOR 157-RELATED"/>
    <property type="match status" value="1"/>
</dbReference>
<evidence type="ECO:0000256" key="2">
    <source>
        <dbReference type="ARBA" id="ARBA00022692"/>
    </source>
</evidence>
<dbReference type="Gene3D" id="1.20.1070.10">
    <property type="entry name" value="Rhodopsin 7-helix transmembrane proteins"/>
    <property type="match status" value="1"/>
</dbReference>
<proteinExistence type="predicted"/>
<reference evidence="7" key="1">
    <citation type="submission" date="2023-06" db="EMBL/GenBank/DDBJ databases">
        <title>Survivors Of The Sea: Transcriptome response of Skeletonema marinoi to long-term dormancy.</title>
        <authorList>
            <person name="Pinder M.I.M."/>
            <person name="Kourtchenko O."/>
            <person name="Robertson E.K."/>
            <person name="Larsson T."/>
            <person name="Maumus F."/>
            <person name="Osuna-Cruz C.M."/>
            <person name="Vancaester E."/>
            <person name="Stenow R."/>
            <person name="Vandepoele K."/>
            <person name="Ploug H."/>
            <person name="Bruchert V."/>
            <person name="Godhe A."/>
            <person name="Topel M."/>
        </authorList>
    </citation>
    <scope>NUCLEOTIDE SEQUENCE</scope>
    <source>
        <strain evidence="7">R05AC</strain>
    </source>
</reference>
<evidence type="ECO:0000256" key="3">
    <source>
        <dbReference type="ARBA" id="ARBA00022989"/>
    </source>
</evidence>
<protein>
    <submittedName>
        <fullName evidence="7">G protein-coupled receptor family protein</fullName>
    </submittedName>
</protein>
<feature type="transmembrane region" description="Helical" evidence="6">
    <location>
        <begin position="317"/>
        <end position="337"/>
    </location>
</feature>
<evidence type="ECO:0000256" key="4">
    <source>
        <dbReference type="ARBA" id="ARBA00023136"/>
    </source>
</evidence>
<gene>
    <name evidence="7" type="ORF">QTG54_008361</name>
</gene>
<name>A0AAD8Y8S4_9STRA</name>
<dbReference type="GO" id="GO:0005886">
    <property type="term" value="C:plasma membrane"/>
    <property type="evidence" value="ECO:0007669"/>
    <property type="project" value="TreeGrafter"/>
</dbReference>
<dbReference type="Proteomes" id="UP001224775">
    <property type="component" value="Unassembled WGS sequence"/>
</dbReference>
<dbReference type="GO" id="GO:0004930">
    <property type="term" value="F:G protein-coupled receptor activity"/>
    <property type="evidence" value="ECO:0007669"/>
    <property type="project" value="TreeGrafter"/>
</dbReference>
<feature type="region of interest" description="Disordered" evidence="5">
    <location>
        <begin position="266"/>
        <end position="296"/>
    </location>
</feature>
<feature type="transmembrane region" description="Helical" evidence="6">
    <location>
        <begin position="134"/>
        <end position="157"/>
    </location>
</feature>
<evidence type="ECO:0000256" key="1">
    <source>
        <dbReference type="ARBA" id="ARBA00004141"/>
    </source>
</evidence>
<feature type="region of interest" description="Disordered" evidence="5">
    <location>
        <begin position="446"/>
        <end position="471"/>
    </location>
</feature>